<feature type="transmembrane region" description="Helical" evidence="1">
    <location>
        <begin position="39"/>
        <end position="62"/>
    </location>
</feature>
<keyword evidence="3" id="KW-1185">Reference proteome</keyword>
<name>A0ABV9S623_9PSEU</name>
<keyword evidence="1" id="KW-0472">Membrane</keyword>
<comment type="caution">
    <text evidence="2">The sequence shown here is derived from an EMBL/GenBank/DDBJ whole genome shotgun (WGS) entry which is preliminary data.</text>
</comment>
<feature type="transmembrane region" description="Helical" evidence="1">
    <location>
        <begin position="176"/>
        <end position="199"/>
    </location>
</feature>
<accession>A0ABV9S623</accession>
<evidence type="ECO:0000313" key="3">
    <source>
        <dbReference type="Proteomes" id="UP001595859"/>
    </source>
</evidence>
<sequence>MAFDIAVFLVLPLAIVIVVTILAGRRARARSEDYDSDSVSFVGGVLNALFTVVLAFFVVFAWQTGADLDGHATTEADAVIDTYWQLAAVPQPDADRIRALLTRYATQVADREWPALTEGRDAPEVTETITELRSAVTALPVDAEIVAEARKQALQNIRTIDENHRARVEMATSDDAFTIALLIGTVVGAVLMLVFPLVFGMSTRPANIAVMALLALTLSATLYVCWQLMNPLEGFFGTTPDAFRSALDEMTAPPNT</sequence>
<dbReference type="EMBL" id="JBHSIS010000017">
    <property type="protein sequence ID" value="MFC4857160.1"/>
    <property type="molecule type" value="Genomic_DNA"/>
</dbReference>
<evidence type="ECO:0008006" key="4">
    <source>
        <dbReference type="Google" id="ProtNLM"/>
    </source>
</evidence>
<gene>
    <name evidence="2" type="ORF">ACFPCV_27005</name>
</gene>
<feature type="transmembrane region" description="Helical" evidence="1">
    <location>
        <begin position="206"/>
        <end position="229"/>
    </location>
</feature>
<keyword evidence="1" id="KW-0812">Transmembrane</keyword>
<protein>
    <recommendedName>
        <fullName evidence="4">DUF4239 domain-containing protein</fullName>
    </recommendedName>
</protein>
<keyword evidence="1" id="KW-1133">Transmembrane helix</keyword>
<dbReference type="InterPro" id="IPR025333">
    <property type="entry name" value="DUF4239"/>
</dbReference>
<dbReference type="Proteomes" id="UP001595859">
    <property type="component" value="Unassembled WGS sequence"/>
</dbReference>
<organism evidence="2 3">
    <name type="scientific">Actinophytocola glycyrrhizae</name>
    <dbReference type="NCBI Taxonomy" id="2044873"/>
    <lineage>
        <taxon>Bacteria</taxon>
        <taxon>Bacillati</taxon>
        <taxon>Actinomycetota</taxon>
        <taxon>Actinomycetes</taxon>
        <taxon>Pseudonocardiales</taxon>
        <taxon>Pseudonocardiaceae</taxon>
    </lineage>
</organism>
<proteinExistence type="predicted"/>
<evidence type="ECO:0000256" key="1">
    <source>
        <dbReference type="SAM" id="Phobius"/>
    </source>
</evidence>
<dbReference type="Pfam" id="PF14023">
    <property type="entry name" value="Bestrophin-like"/>
    <property type="match status" value="1"/>
</dbReference>
<evidence type="ECO:0000313" key="2">
    <source>
        <dbReference type="EMBL" id="MFC4857160.1"/>
    </source>
</evidence>
<dbReference type="RefSeq" id="WP_378059146.1">
    <property type="nucleotide sequence ID" value="NZ_JBHSIS010000017.1"/>
</dbReference>
<feature type="transmembrane region" description="Helical" evidence="1">
    <location>
        <begin position="6"/>
        <end position="27"/>
    </location>
</feature>
<reference evidence="3" key="1">
    <citation type="journal article" date="2019" name="Int. J. Syst. Evol. Microbiol.">
        <title>The Global Catalogue of Microorganisms (GCM) 10K type strain sequencing project: providing services to taxonomists for standard genome sequencing and annotation.</title>
        <authorList>
            <consortium name="The Broad Institute Genomics Platform"/>
            <consortium name="The Broad Institute Genome Sequencing Center for Infectious Disease"/>
            <person name="Wu L."/>
            <person name="Ma J."/>
        </authorList>
    </citation>
    <scope>NUCLEOTIDE SEQUENCE [LARGE SCALE GENOMIC DNA]</scope>
    <source>
        <strain evidence="3">ZS-22-S1</strain>
    </source>
</reference>